<name>A0A1M6DPD6_9FIRM</name>
<dbReference type="RefSeq" id="WP_149678086.1">
    <property type="nucleotide sequence ID" value="NZ_FQZP01000008.1"/>
</dbReference>
<reference evidence="1 2" key="1">
    <citation type="submission" date="2016-11" db="EMBL/GenBank/DDBJ databases">
        <authorList>
            <person name="Varghese N."/>
            <person name="Submissions S."/>
        </authorList>
    </citation>
    <scope>NUCLEOTIDE SEQUENCE [LARGE SCALE GENOMIC DNA]</scope>
    <source>
        <strain evidence="1 2">DSM 19027</strain>
    </source>
</reference>
<evidence type="ECO:0000313" key="1">
    <source>
        <dbReference type="EMBL" id="SHI74989.1"/>
    </source>
</evidence>
<accession>A0A1M6DPD6</accession>
<keyword evidence="2" id="KW-1185">Reference proteome</keyword>
<proteinExistence type="predicted"/>
<dbReference type="EMBL" id="FQZP01000008">
    <property type="protein sequence ID" value="SHI74989.1"/>
    <property type="molecule type" value="Genomic_DNA"/>
</dbReference>
<dbReference type="AlphaFoldDB" id="A0A1M6DPD6"/>
<organism evidence="1 2">
    <name type="scientific">Thermoclostridium caenicola</name>
    <dbReference type="NCBI Taxonomy" id="659425"/>
    <lineage>
        <taxon>Bacteria</taxon>
        <taxon>Bacillati</taxon>
        <taxon>Bacillota</taxon>
        <taxon>Clostridia</taxon>
        <taxon>Eubacteriales</taxon>
        <taxon>Oscillospiraceae</taxon>
        <taxon>Thermoclostridium</taxon>
    </lineage>
</organism>
<protein>
    <submittedName>
        <fullName evidence="1">Uncharacterized protein</fullName>
    </submittedName>
</protein>
<gene>
    <name evidence="1" type="ORF">SAMN05444373_100848</name>
</gene>
<evidence type="ECO:0000313" key="2">
    <source>
        <dbReference type="Proteomes" id="UP000324781"/>
    </source>
</evidence>
<dbReference type="Proteomes" id="UP000324781">
    <property type="component" value="Unassembled WGS sequence"/>
</dbReference>
<sequence length="94" mass="10905">MNFRGRILERNDPDYTIEFSFFPESGIISGIAQIVRKYPQLKINYDDHSARKIETLPKKDRDKLELEIANLVLNDLLKGRGKRGILVRGQSFVQ</sequence>